<proteinExistence type="predicted"/>
<feature type="compositionally biased region" description="Basic and acidic residues" evidence="1">
    <location>
        <begin position="1"/>
        <end position="16"/>
    </location>
</feature>
<dbReference type="AlphaFoldDB" id="A0A0P0XKJ5"/>
<protein>
    <submittedName>
        <fullName evidence="2">Os09g0271775 protein</fullName>
    </submittedName>
</protein>
<reference evidence="3" key="1">
    <citation type="journal article" date="2005" name="Nature">
        <title>The map-based sequence of the rice genome.</title>
        <authorList>
            <consortium name="International rice genome sequencing project (IRGSP)"/>
            <person name="Matsumoto T."/>
            <person name="Wu J."/>
            <person name="Kanamori H."/>
            <person name="Katayose Y."/>
            <person name="Fujisawa M."/>
            <person name="Namiki N."/>
            <person name="Mizuno H."/>
            <person name="Yamamoto K."/>
            <person name="Antonio B.A."/>
            <person name="Baba T."/>
            <person name="Sakata K."/>
            <person name="Nagamura Y."/>
            <person name="Aoki H."/>
            <person name="Arikawa K."/>
            <person name="Arita K."/>
            <person name="Bito T."/>
            <person name="Chiden Y."/>
            <person name="Fujitsuka N."/>
            <person name="Fukunaka R."/>
            <person name="Hamada M."/>
            <person name="Harada C."/>
            <person name="Hayashi A."/>
            <person name="Hijishita S."/>
            <person name="Honda M."/>
            <person name="Hosokawa S."/>
            <person name="Ichikawa Y."/>
            <person name="Idonuma A."/>
            <person name="Iijima M."/>
            <person name="Ikeda M."/>
            <person name="Ikeno M."/>
            <person name="Ito K."/>
            <person name="Ito S."/>
            <person name="Ito T."/>
            <person name="Ito Y."/>
            <person name="Ito Y."/>
            <person name="Iwabuchi A."/>
            <person name="Kamiya K."/>
            <person name="Karasawa W."/>
            <person name="Kurita K."/>
            <person name="Katagiri S."/>
            <person name="Kikuta A."/>
            <person name="Kobayashi H."/>
            <person name="Kobayashi N."/>
            <person name="Machita K."/>
            <person name="Maehara T."/>
            <person name="Masukawa M."/>
            <person name="Mizubayashi T."/>
            <person name="Mukai Y."/>
            <person name="Nagasaki H."/>
            <person name="Nagata Y."/>
            <person name="Naito S."/>
            <person name="Nakashima M."/>
            <person name="Nakama Y."/>
            <person name="Nakamichi Y."/>
            <person name="Nakamura M."/>
            <person name="Meguro A."/>
            <person name="Negishi M."/>
            <person name="Ohta I."/>
            <person name="Ohta T."/>
            <person name="Okamoto M."/>
            <person name="Ono N."/>
            <person name="Saji S."/>
            <person name="Sakaguchi M."/>
            <person name="Sakai K."/>
            <person name="Shibata M."/>
            <person name="Shimokawa T."/>
            <person name="Song J."/>
            <person name="Takazaki Y."/>
            <person name="Terasawa K."/>
            <person name="Tsugane M."/>
            <person name="Tsuji K."/>
            <person name="Ueda S."/>
            <person name="Waki K."/>
            <person name="Yamagata H."/>
            <person name="Yamamoto M."/>
            <person name="Yamamoto S."/>
            <person name="Yamane H."/>
            <person name="Yoshiki S."/>
            <person name="Yoshihara R."/>
            <person name="Yukawa K."/>
            <person name="Zhong H."/>
            <person name="Yano M."/>
            <person name="Yuan Q."/>
            <person name="Ouyang S."/>
            <person name="Liu J."/>
            <person name="Jones K.M."/>
            <person name="Gansberger K."/>
            <person name="Moffat K."/>
            <person name="Hill J."/>
            <person name="Bera J."/>
            <person name="Fadrosh D."/>
            <person name="Jin S."/>
            <person name="Johri S."/>
            <person name="Kim M."/>
            <person name="Overton L."/>
            <person name="Reardon M."/>
            <person name="Tsitrin T."/>
            <person name="Vuong H."/>
            <person name="Weaver B."/>
            <person name="Ciecko A."/>
            <person name="Tallon L."/>
            <person name="Jackson J."/>
            <person name="Pai G."/>
            <person name="Aken S.V."/>
            <person name="Utterback T."/>
            <person name="Reidmuller S."/>
            <person name="Feldblyum T."/>
            <person name="Hsiao J."/>
            <person name="Zismann V."/>
            <person name="Iobst S."/>
            <person name="de Vazeille A.R."/>
            <person name="Buell C.R."/>
            <person name="Ying K."/>
            <person name="Li Y."/>
            <person name="Lu T."/>
            <person name="Huang Y."/>
            <person name="Zhao Q."/>
            <person name="Feng Q."/>
            <person name="Zhang L."/>
            <person name="Zhu J."/>
            <person name="Weng Q."/>
            <person name="Mu J."/>
            <person name="Lu Y."/>
            <person name="Fan D."/>
            <person name="Liu Y."/>
            <person name="Guan J."/>
            <person name="Zhang Y."/>
            <person name="Yu S."/>
            <person name="Liu X."/>
            <person name="Zhang Y."/>
            <person name="Hong G."/>
            <person name="Han B."/>
            <person name="Choisne N."/>
            <person name="Demange N."/>
            <person name="Orjeda G."/>
            <person name="Samain S."/>
            <person name="Cattolico L."/>
            <person name="Pelletier E."/>
            <person name="Couloux A."/>
            <person name="Segurens B."/>
            <person name="Wincker P."/>
            <person name="D'Hont A."/>
            <person name="Scarpelli C."/>
            <person name="Weissenbach J."/>
            <person name="Salanoubat M."/>
            <person name="Quetier F."/>
            <person name="Yu Y."/>
            <person name="Kim H.R."/>
            <person name="Rambo T."/>
            <person name="Currie J."/>
            <person name="Collura K."/>
            <person name="Luo M."/>
            <person name="Yang T."/>
            <person name="Ammiraju J.S.S."/>
            <person name="Engler F."/>
            <person name="Soderlund C."/>
            <person name="Wing R.A."/>
            <person name="Palmer L.E."/>
            <person name="de la Bastide M."/>
            <person name="Spiegel L."/>
            <person name="Nascimento L."/>
            <person name="Zutavern T."/>
            <person name="O'Shaughnessy A."/>
            <person name="Dike S."/>
            <person name="Dedhia N."/>
            <person name="Preston R."/>
            <person name="Balija V."/>
            <person name="McCombie W.R."/>
            <person name="Chow T."/>
            <person name="Chen H."/>
            <person name="Chung M."/>
            <person name="Chen C."/>
            <person name="Shaw J."/>
            <person name="Wu H."/>
            <person name="Hsiao K."/>
            <person name="Chao Y."/>
            <person name="Chu M."/>
            <person name="Cheng C."/>
            <person name="Hour A."/>
            <person name="Lee P."/>
            <person name="Lin S."/>
            <person name="Lin Y."/>
            <person name="Liou J."/>
            <person name="Liu S."/>
            <person name="Hsing Y."/>
            <person name="Raghuvanshi S."/>
            <person name="Mohanty A."/>
            <person name="Bharti A.K."/>
            <person name="Gaur A."/>
            <person name="Gupta V."/>
            <person name="Kumar D."/>
            <person name="Ravi V."/>
            <person name="Vij S."/>
            <person name="Kapur A."/>
            <person name="Khurana P."/>
            <person name="Khurana P."/>
            <person name="Khurana J.P."/>
            <person name="Tyagi A.K."/>
            <person name="Gaikwad K."/>
            <person name="Singh A."/>
            <person name="Dalal V."/>
            <person name="Srivastava S."/>
            <person name="Dixit A."/>
            <person name="Pal A.K."/>
            <person name="Ghazi I.A."/>
            <person name="Yadav M."/>
            <person name="Pandit A."/>
            <person name="Bhargava A."/>
            <person name="Sureshbabu K."/>
            <person name="Batra K."/>
            <person name="Sharma T.R."/>
            <person name="Mohapatra T."/>
            <person name="Singh N.K."/>
            <person name="Messing J."/>
            <person name="Nelson A.B."/>
            <person name="Fuks G."/>
            <person name="Kavchok S."/>
            <person name="Keizer G."/>
            <person name="Linton E."/>
            <person name="Llaca V."/>
            <person name="Song R."/>
            <person name="Tanyolac B."/>
            <person name="Young S."/>
            <person name="Ho-Il K."/>
            <person name="Hahn J.H."/>
            <person name="Sangsakoo G."/>
            <person name="Vanavichit A."/>
            <person name="de Mattos Luiz.A.T."/>
            <person name="Zimmer P.D."/>
            <person name="Malone G."/>
            <person name="Dellagostin O."/>
            <person name="de Oliveira A.C."/>
            <person name="Bevan M."/>
            <person name="Bancroft I."/>
            <person name="Minx P."/>
            <person name="Cordum H."/>
            <person name="Wilson R."/>
            <person name="Cheng Z."/>
            <person name="Jin W."/>
            <person name="Jiang J."/>
            <person name="Leong S.A."/>
            <person name="Iwama H."/>
            <person name="Gojobori T."/>
            <person name="Itoh T."/>
            <person name="Niimura Y."/>
            <person name="Fujii Y."/>
            <person name="Habara T."/>
            <person name="Sakai H."/>
            <person name="Sato Y."/>
            <person name="Wilson G."/>
            <person name="Kumar K."/>
            <person name="McCouch S."/>
            <person name="Juretic N."/>
            <person name="Hoen D."/>
            <person name="Wright S."/>
            <person name="Bruskiewich R."/>
            <person name="Bureau T."/>
            <person name="Miyao A."/>
            <person name="Hirochika H."/>
            <person name="Nishikawa T."/>
            <person name="Kadowaki K."/>
            <person name="Sugiura M."/>
            <person name="Burr B."/>
            <person name="Sasaki T."/>
        </authorList>
    </citation>
    <scope>NUCLEOTIDE SEQUENCE [LARGE SCALE GENOMIC DNA]</scope>
    <source>
        <strain evidence="3">cv. Nipponbare</strain>
    </source>
</reference>
<dbReference type="EMBL" id="AP014965">
    <property type="protein sequence ID" value="BAT07171.1"/>
    <property type="molecule type" value="Genomic_DNA"/>
</dbReference>
<feature type="compositionally biased region" description="Gly residues" evidence="1">
    <location>
        <begin position="20"/>
        <end position="31"/>
    </location>
</feature>
<name>A0A0P0XKJ5_ORYSJ</name>
<evidence type="ECO:0000313" key="3">
    <source>
        <dbReference type="Proteomes" id="UP000059680"/>
    </source>
</evidence>
<dbReference type="InParanoid" id="A0A0P0XKJ5"/>
<reference evidence="2 3" key="2">
    <citation type="journal article" date="2013" name="Plant Cell Physiol.">
        <title>Rice Annotation Project Database (RAP-DB): an integrative and interactive database for rice genomics.</title>
        <authorList>
            <person name="Sakai H."/>
            <person name="Lee S.S."/>
            <person name="Tanaka T."/>
            <person name="Numa H."/>
            <person name="Kim J."/>
            <person name="Kawahara Y."/>
            <person name="Wakimoto H."/>
            <person name="Yang C.C."/>
            <person name="Iwamoto M."/>
            <person name="Abe T."/>
            <person name="Yamada Y."/>
            <person name="Muto A."/>
            <person name="Inokuchi H."/>
            <person name="Ikemura T."/>
            <person name="Matsumoto T."/>
            <person name="Sasaki T."/>
            <person name="Itoh T."/>
        </authorList>
    </citation>
    <scope>NUCLEOTIDE SEQUENCE [LARGE SCALE GENOMIC DNA]</scope>
    <source>
        <strain evidence="3">cv. Nipponbare</strain>
    </source>
</reference>
<evidence type="ECO:0000313" key="2">
    <source>
        <dbReference type="EMBL" id="BAT07171.1"/>
    </source>
</evidence>
<dbReference type="Proteomes" id="UP000059680">
    <property type="component" value="Chromosome 9"/>
</dbReference>
<keyword evidence="3" id="KW-1185">Reference proteome</keyword>
<gene>
    <name evidence="2" type="ordered locus">Os09g0271775</name>
    <name evidence="2" type="ORF">OSNPB_090271775</name>
</gene>
<feature type="region of interest" description="Disordered" evidence="1">
    <location>
        <begin position="1"/>
        <end position="53"/>
    </location>
</feature>
<dbReference type="PaxDb" id="39947-A0A0P0XKJ5"/>
<accession>A0A0P0XKJ5</accession>
<evidence type="ECO:0000256" key="1">
    <source>
        <dbReference type="SAM" id="MobiDB-lite"/>
    </source>
</evidence>
<sequence length="80" mass="8670">MRGRGIEKTGEEDARRRGGQQRGGTTSGHRGGTAVRKVGGQHGVGHQSMEMRLYGGDDRVGSQRFPAHLEIGLDVLRLQC</sequence>
<reference evidence="2 3" key="3">
    <citation type="journal article" date="2013" name="Rice">
        <title>Improvement of the Oryza sativa Nipponbare reference genome using next generation sequence and optical map data.</title>
        <authorList>
            <person name="Kawahara Y."/>
            <person name="de la Bastide M."/>
            <person name="Hamilton J.P."/>
            <person name="Kanamori H."/>
            <person name="McCombie W.R."/>
            <person name="Ouyang S."/>
            <person name="Schwartz D.C."/>
            <person name="Tanaka T."/>
            <person name="Wu J."/>
            <person name="Zhou S."/>
            <person name="Childs K.L."/>
            <person name="Davidson R.M."/>
            <person name="Lin H."/>
            <person name="Quesada-Ocampo L."/>
            <person name="Vaillancourt B."/>
            <person name="Sakai H."/>
            <person name="Lee S.S."/>
            <person name="Kim J."/>
            <person name="Numa H."/>
            <person name="Itoh T."/>
            <person name="Buell C.R."/>
            <person name="Matsumoto T."/>
        </authorList>
    </citation>
    <scope>NUCLEOTIDE SEQUENCE [LARGE SCALE GENOMIC DNA]</scope>
    <source>
        <strain evidence="3">cv. Nipponbare</strain>
    </source>
</reference>
<organism evidence="2 3">
    <name type="scientific">Oryza sativa subsp. japonica</name>
    <name type="common">Rice</name>
    <dbReference type="NCBI Taxonomy" id="39947"/>
    <lineage>
        <taxon>Eukaryota</taxon>
        <taxon>Viridiplantae</taxon>
        <taxon>Streptophyta</taxon>
        <taxon>Embryophyta</taxon>
        <taxon>Tracheophyta</taxon>
        <taxon>Spermatophyta</taxon>
        <taxon>Magnoliopsida</taxon>
        <taxon>Liliopsida</taxon>
        <taxon>Poales</taxon>
        <taxon>Poaceae</taxon>
        <taxon>BOP clade</taxon>
        <taxon>Oryzoideae</taxon>
        <taxon>Oryzeae</taxon>
        <taxon>Oryzinae</taxon>
        <taxon>Oryza</taxon>
        <taxon>Oryza sativa</taxon>
    </lineage>
</organism>